<dbReference type="InterPro" id="IPR007410">
    <property type="entry name" value="LpqE-like"/>
</dbReference>
<dbReference type="InterPro" id="IPR036182">
    <property type="entry name" value="PCuAC_sf"/>
</dbReference>
<proteinExistence type="predicted"/>
<gene>
    <name evidence="2" type="ORF">DRB17_12650</name>
</gene>
<organism evidence="2 3">
    <name type="scientific">Ferruginivarius sediminum</name>
    <dbReference type="NCBI Taxonomy" id="2661937"/>
    <lineage>
        <taxon>Bacteria</taxon>
        <taxon>Pseudomonadati</taxon>
        <taxon>Pseudomonadota</taxon>
        <taxon>Alphaproteobacteria</taxon>
        <taxon>Rhodospirillales</taxon>
        <taxon>Rhodospirillaceae</taxon>
        <taxon>Ferruginivarius</taxon>
    </lineage>
</organism>
<name>A0A369T883_9PROT</name>
<dbReference type="InterPro" id="IPR058248">
    <property type="entry name" value="Lxx211020-like"/>
</dbReference>
<dbReference type="AlphaFoldDB" id="A0A369T883"/>
<feature type="chain" id="PRO_5016785613" evidence="1">
    <location>
        <begin position="25"/>
        <end position="163"/>
    </location>
</feature>
<dbReference type="PANTHER" id="PTHR36302:SF1">
    <property type="entry name" value="COPPER CHAPERONE PCU(A)C"/>
    <property type="match status" value="1"/>
</dbReference>
<comment type="caution">
    <text evidence="2">The sequence shown here is derived from an EMBL/GenBank/DDBJ whole genome shotgun (WGS) entry which is preliminary data.</text>
</comment>
<evidence type="ECO:0000256" key="1">
    <source>
        <dbReference type="SAM" id="SignalP"/>
    </source>
</evidence>
<feature type="signal peptide" evidence="1">
    <location>
        <begin position="1"/>
        <end position="24"/>
    </location>
</feature>
<dbReference type="EMBL" id="QPMH01000011">
    <property type="protein sequence ID" value="RDD61539.1"/>
    <property type="molecule type" value="Genomic_DNA"/>
</dbReference>
<dbReference type="Pfam" id="PF04314">
    <property type="entry name" value="PCuAC"/>
    <property type="match status" value="1"/>
</dbReference>
<sequence length="163" mass="16813">MKRISGVMAAAALAAMLGVTMGAAASAKAGGIMAEHAWARATMAAVKNGAAYVTLHNHGEETDHVVAAETPVAKHAGLHGHSMKDGVMQMHPVERVEVAPGGTVVFEPGGLHIMLMQLDHPLKEGESFPLTLKLASGDSLDVTVKVKAMGAMSGGHGDHDHED</sequence>
<keyword evidence="3" id="KW-1185">Reference proteome</keyword>
<evidence type="ECO:0000313" key="3">
    <source>
        <dbReference type="Proteomes" id="UP000253941"/>
    </source>
</evidence>
<keyword evidence="1" id="KW-0732">Signal</keyword>
<accession>A0A369T883</accession>
<reference evidence="2 3" key="1">
    <citation type="submission" date="2018-07" db="EMBL/GenBank/DDBJ databases">
        <title>Venubactetium sediminum gen. nov., sp. nov., isolated from a marine solar saltern.</title>
        <authorList>
            <person name="Wang S."/>
        </authorList>
    </citation>
    <scope>NUCLEOTIDE SEQUENCE [LARGE SCALE GENOMIC DNA]</scope>
    <source>
        <strain evidence="2 3">WD2A32</strain>
    </source>
</reference>
<dbReference type="RefSeq" id="WP_114582570.1">
    <property type="nucleotide sequence ID" value="NZ_QPMH01000011.1"/>
</dbReference>
<evidence type="ECO:0000313" key="2">
    <source>
        <dbReference type="EMBL" id="RDD61539.1"/>
    </source>
</evidence>
<dbReference type="SUPFAM" id="SSF110087">
    <property type="entry name" value="DR1885-like metal-binding protein"/>
    <property type="match status" value="1"/>
</dbReference>
<dbReference type="PANTHER" id="PTHR36302">
    <property type="entry name" value="BLR7088 PROTEIN"/>
    <property type="match status" value="1"/>
</dbReference>
<dbReference type="Gene3D" id="2.60.40.1890">
    <property type="entry name" value="PCu(A)C copper chaperone"/>
    <property type="match status" value="1"/>
</dbReference>
<protein>
    <submittedName>
        <fullName evidence="2">Copper chaperone PCu(A)C</fullName>
    </submittedName>
</protein>
<dbReference type="Proteomes" id="UP000253941">
    <property type="component" value="Unassembled WGS sequence"/>
</dbReference>